<dbReference type="SFLD" id="SFLDF00299">
    <property type="entry name" value="anaerobic_ribonucleoside-triph"/>
    <property type="match status" value="1"/>
</dbReference>
<evidence type="ECO:0000259" key="7">
    <source>
        <dbReference type="PROSITE" id="PS51918"/>
    </source>
</evidence>
<dbReference type="GO" id="GO:0046872">
    <property type="term" value="F:metal ion binding"/>
    <property type="evidence" value="ECO:0007669"/>
    <property type="project" value="UniProtKB-KW"/>
</dbReference>
<dbReference type="AlphaFoldDB" id="A0A0S2ZL77"/>
<dbReference type="InterPro" id="IPR007197">
    <property type="entry name" value="rSAM"/>
</dbReference>
<keyword evidence="5" id="KW-0408">Iron</keyword>
<dbReference type="InterPro" id="IPR013785">
    <property type="entry name" value="Aldolase_TIM"/>
</dbReference>
<dbReference type="RefSeq" id="WP_029493205.1">
    <property type="nucleotide sequence ID" value="NZ_ATKF01000051.1"/>
</dbReference>
<protein>
    <recommendedName>
        <fullName evidence="7">Radical SAM core domain-containing protein</fullName>
    </recommendedName>
</protein>
<evidence type="ECO:0000256" key="5">
    <source>
        <dbReference type="ARBA" id="ARBA00023004"/>
    </source>
</evidence>
<dbReference type="PANTHER" id="PTHR30352">
    <property type="entry name" value="PYRUVATE FORMATE-LYASE-ACTIVATING ENZYME"/>
    <property type="match status" value="1"/>
</dbReference>
<dbReference type="InterPro" id="IPR058240">
    <property type="entry name" value="rSAM_sf"/>
</dbReference>
<dbReference type="CDD" id="cd01335">
    <property type="entry name" value="Radical_SAM"/>
    <property type="match status" value="1"/>
</dbReference>
<evidence type="ECO:0000256" key="1">
    <source>
        <dbReference type="ARBA" id="ARBA00001966"/>
    </source>
</evidence>
<comment type="cofactor">
    <cofactor evidence="1">
        <name>[4Fe-4S] cluster</name>
        <dbReference type="ChEBI" id="CHEBI:49883"/>
    </cofactor>
</comment>
<dbReference type="Gene3D" id="3.20.20.70">
    <property type="entry name" value="Aldolase class I"/>
    <property type="match status" value="1"/>
</dbReference>
<evidence type="ECO:0000256" key="4">
    <source>
        <dbReference type="ARBA" id="ARBA00022723"/>
    </source>
</evidence>
<evidence type="ECO:0000256" key="3">
    <source>
        <dbReference type="ARBA" id="ARBA00022691"/>
    </source>
</evidence>
<keyword evidence="6" id="KW-0411">Iron-sulfur</keyword>
<evidence type="ECO:0000256" key="6">
    <source>
        <dbReference type="ARBA" id="ARBA00023014"/>
    </source>
</evidence>
<dbReference type="KEGG" id="fhw:RN87_03600"/>
<evidence type="ECO:0000313" key="9">
    <source>
        <dbReference type="Proteomes" id="UP000063275"/>
    </source>
</evidence>
<sequence>MENNKLYLYYRASGIKTLGPGIRYAIWTQGCIHNCKNCIAPDTHPLDKNGYWLSVEELYLEIEESIKKENLRGVTISGGEPFLQISPLVKLIKMLKEKTQLDIICFTGFDYSQLKNKKDENTKYILANIDILIDGKYVEEKNENNYLRGSSNQNMIFLSERYKKYENDMKNLKNRNIEIMWINDKEIFIAGIPYKESGDK</sequence>
<dbReference type="GO" id="GO:0051539">
    <property type="term" value="F:4 iron, 4 sulfur cluster binding"/>
    <property type="evidence" value="ECO:0007669"/>
    <property type="project" value="UniProtKB-KW"/>
</dbReference>
<dbReference type="SFLD" id="SFLDG01063">
    <property type="entry name" value="activating_enzymes__group_1"/>
    <property type="match status" value="1"/>
</dbReference>
<evidence type="ECO:0000256" key="2">
    <source>
        <dbReference type="ARBA" id="ARBA00022485"/>
    </source>
</evidence>
<dbReference type="GO" id="GO:0043365">
    <property type="term" value="F:[formate-C-acetyltransferase]-activating enzyme activity"/>
    <property type="evidence" value="ECO:0007669"/>
    <property type="project" value="InterPro"/>
</dbReference>
<keyword evidence="3" id="KW-0949">S-adenosyl-L-methionine</keyword>
<dbReference type="SUPFAM" id="SSF102114">
    <property type="entry name" value="Radical SAM enzymes"/>
    <property type="match status" value="1"/>
</dbReference>
<dbReference type="PROSITE" id="PS51918">
    <property type="entry name" value="RADICAL_SAM"/>
    <property type="match status" value="1"/>
</dbReference>
<dbReference type="GO" id="GO:0004748">
    <property type="term" value="F:ribonucleoside-diphosphate reductase activity, thioredoxin disulfide as acceptor"/>
    <property type="evidence" value="ECO:0007669"/>
    <property type="project" value="TreeGrafter"/>
</dbReference>
<feature type="domain" description="Radical SAM core" evidence="7">
    <location>
        <begin position="17"/>
        <end position="200"/>
    </location>
</feature>
<accession>A0A0S2ZL77</accession>
<keyword evidence="2" id="KW-0004">4Fe-4S</keyword>
<dbReference type="InterPro" id="IPR034457">
    <property type="entry name" value="Organic_radical-activating"/>
</dbReference>
<dbReference type="InterPro" id="IPR012837">
    <property type="entry name" value="NrdG"/>
</dbReference>
<dbReference type="Proteomes" id="UP000063275">
    <property type="component" value="Chromosome"/>
</dbReference>
<dbReference type="PANTHER" id="PTHR30352:SF2">
    <property type="entry name" value="ANAEROBIC RIBONUCLEOSIDE-TRIPHOSPHATE REDUCTASE-ACTIVATING PROTEIN"/>
    <property type="match status" value="1"/>
</dbReference>
<dbReference type="SFLD" id="SFLDS00029">
    <property type="entry name" value="Radical_SAM"/>
    <property type="match status" value="1"/>
</dbReference>
<evidence type="ECO:0000313" key="8">
    <source>
        <dbReference type="EMBL" id="ALQ39640.1"/>
    </source>
</evidence>
<organism evidence="8">
    <name type="scientific">Fusobacterium hwasookii ChDC F174</name>
    <dbReference type="NCBI Taxonomy" id="1307442"/>
    <lineage>
        <taxon>Bacteria</taxon>
        <taxon>Fusobacteriati</taxon>
        <taxon>Fusobacteriota</taxon>
        <taxon>Fusobacteriia</taxon>
        <taxon>Fusobacteriales</taxon>
        <taxon>Fusobacteriaceae</taxon>
        <taxon>Fusobacterium</taxon>
    </lineage>
</organism>
<dbReference type="Pfam" id="PF13353">
    <property type="entry name" value="Fer4_12"/>
    <property type="match status" value="1"/>
</dbReference>
<dbReference type="OrthoDB" id="9782387at2"/>
<proteinExistence type="predicted"/>
<dbReference type="SFLD" id="SFLDG01066">
    <property type="entry name" value="organic_radical-activating_enz"/>
    <property type="match status" value="1"/>
</dbReference>
<dbReference type="EMBL" id="CP013331">
    <property type="protein sequence ID" value="ALQ39640.1"/>
    <property type="molecule type" value="Genomic_DNA"/>
</dbReference>
<reference evidence="8 9" key="1">
    <citation type="submission" date="2015-11" db="EMBL/GenBank/DDBJ databases">
        <authorList>
            <person name="Zhang Y."/>
            <person name="Guo Z."/>
        </authorList>
    </citation>
    <scope>NUCLEOTIDE SEQUENCE [LARGE SCALE GENOMIC DNA]</scope>
    <source>
        <strain evidence="8 9">ChDC F174</strain>
    </source>
</reference>
<name>A0A0S2ZL77_9FUSO</name>
<keyword evidence="4" id="KW-0479">Metal-binding</keyword>
<gene>
    <name evidence="8" type="ORF">RN87_03600</name>
</gene>